<organism evidence="4 5">
    <name type="scientific">Mycena metata</name>
    <dbReference type="NCBI Taxonomy" id="1033252"/>
    <lineage>
        <taxon>Eukaryota</taxon>
        <taxon>Fungi</taxon>
        <taxon>Dikarya</taxon>
        <taxon>Basidiomycota</taxon>
        <taxon>Agaricomycotina</taxon>
        <taxon>Agaricomycetes</taxon>
        <taxon>Agaricomycetidae</taxon>
        <taxon>Agaricales</taxon>
        <taxon>Marasmiineae</taxon>
        <taxon>Mycenaceae</taxon>
        <taxon>Mycena</taxon>
    </lineage>
</organism>
<protein>
    <submittedName>
        <fullName evidence="4">Uncharacterized protein</fullName>
    </submittedName>
</protein>
<evidence type="ECO:0000256" key="2">
    <source>
        <dbReference type="SAM" id="SignalP"/>
    </source>
</evidence>
<evidence type="ECO:0000256" key="1">
    <source>
        <dbReference type="SAM" id="MobiDB-lite"/>
    </source>
</evidence>
<feature type="signal peptide" evidence="2">
    <location>
        <begin position="1"/>
        <end position="19"/>
    </location>
</feature>
<accession>A0AAD7NHN2</accession>
<dbReference type="EMBL" id="JARKIB010000032">
    <property type="protein sequence ID" value="KAJ7762610.1"/>
    <property type="molecule type" value="Genomic_DNA"/>
</dbReference>
<evidence type="ECO:0000313" key="4">
    <source>
        <dbReference type="EMBL" id="KAJ7762610.1"/>
    </source>
</evidence>
<comment type="caution">
    <text evidence="4">The sequence shown here is derived from an EMBL/GenBank/DDBJ whole genome shotgun (WGS) entry which is preliminary data.</text>
</comment>
<feature type="chain" id="PRO_5042442006" evidence="2">
    <location>
        <begin position="20"/>
        <end position="124"/>
    </location>
</feature>
<feature type="region of interest" description="Disordered" evidence="1">
    <location>
        <begin position="61"/>
        <end position="82"/>
    </location>
</feature>
<sequence length="124" mass="14061">MVFWLGFGFCWLWPELALAWPGIHRGQSQSQTDFPAKSHGPSQAKADNLALAWLEIFRGQGQAKKPKPKPEHHYSSPTTPDSQFCWLVNAWPRTLTLIRPFATDNLPTEGGLDLYCQAEQRPKD</sequence>
<keyword evidence="5" id="KW-1185">Reference proteome</keyword>
<reference evidence="4" key="1">
    <citation type="submission" date="2023-03" db="EMBL/GenBank/DDBJ databases">
        <title>Massive genome expansion in bonnet fungi (Mycena s.s.) driven by repeated elements and novel gene families across ecological guilds.</title>
        <authorList>
            <consortium name="Lawrence Berkeley National Laboratory"/>
            <person name="Harder C.B."/>
            <person name="Miyauchi S."/>
            <person name="Viragh M."/>
            <person name="Kuo A."/>
            <person name="Thoen E."/>
            <person name="Andreopoulos B."/>
            <person name="Lu D."/>
            <person name="Skrede I."/>
            <person name="Drula E."/>
            <person name="Henrissat B."/>
            <person name="Morin E."/>
            <person name="Kohler A."/>
            <person name="Barry K."/>
            <person name="LaButti K."/>
            <person name="Morin E."/>
            <person name="Salamov A."/>
            <person name="Lipzen A."/>
            <person name="Mereny Z."/>
            <person name="Hegedus B."/>
            <person name="Baldrian P."/>
            <person name="Stursova M."/>
            <person name="Weitz H."/>
            <person name="Taylor A."/>
            <person name="Grigoriev I.V."/>
            <person name="Nagy L.G."/>
            <person name="Martin F."/>
            <person name="Kauserud H."/>
        </authorList>
    </citation>
    <scope>NUCLEOTIDE SEQUENCE</scope>
    <source>
        <strain evidence="4">CBHHK182m</strain>
    </source>
</reference>
<evidence type="ECO:0000313" key="5">
    <source>
        <dbReference type="Proteomes" id="UP001215598"/>
    </source>
</evidence>
<proteinExistence type="predicted"/>
<evidence type="ECO:0000313" key="3">
    <source>
        <dbReference type="EMBL" id="KAJ7750528.1"/>
    </source>
</evidence>
<keyword evidence="2" id="KW-0732">Signal</keyword>
<dbReference type="Proteomes" id="UP001215598">
    <property type="component" value="Unassembled WGS sequence"/>
</dbReference>
<dbReference type="AlphaFoldDB" id="A0AAD7NHN2"/>
<dbReference type="EMBL" id="JARKIB010000065">
    <property type="protein sequence ID" value="KAJ7750528.1"/>
    <property type="molecule type" value="Genomic_DNA"/>
</dbReference>
<gene>
    <name evidence="4" type="ORF">B0H16DRAFT_1455649</name>
    <name evidence="3" type="ORF">B0H16DRAFT_1691516</name>
</gene>
<name>A0AAD7NHN2_9AGAR</name>